<dbReference type="SUPFAM" id="SSF51735">
    <property type="entry name" value="NAD(P)-binding Rossmann-fold domains"/>
    <property type="match status" value="1"/>
</dbReference>
<gene>
    <name evidence="3" type="ORF">E6H00_16855</name>
</gene>
<dbReference type="AlphaFoldDB" id="A0A537JU36"/>
<dbReference type="InterPro" id="IPR020904">
    <property type="entry name" value="Sc_DH/Rdtase_CS"/>
</dbReference>
<dbReference type="GO" id="GO:0047936">
    <property type="term" value="F:glucose 1-dehydrogenase [NAD(P)+] activity"/>
    <property type="evidence" value="ECO:0007669"/>
    <property type="project" value="UniProtKB-EC"/>
</dbReference>
<dbReference type="EC" id="1.1.1.47" evidence="3"/>
<comment type="similarity">
    <text evidence="1">Belongs to the short-chain dehydrogenases/reductases (SDR) family.</text>
</comment>
<dbReference type="InterPro" id="IPR036291">
    <property type="entry name" value="NAD(P)-bd_dom_sf"/>
</dbReference>
<dbReference type="PANTHER" id="PTHR42760">
    <property type="entry name" value="SHORT-CHAIN DEHYDROGENASES/REDUCTASES FAMILY MEMBER"/>
    <property type="match status" value="1"/>
</dbReference>
<dbReference type="CDD" id="cd05233">
    <property type="entry name" value="SDR_c"/>
    <property type="match status" value="1"/>
</dbReference>
<keyword evidence="2 3" id="KW-0560">Oxidoreductase</keyword>
<evidence type="ECO:0000256" key="2">
    <source>
        <dbReference type="ARBA" id="ARBA00023002"/>
    </source>
</evidence>
<name>A0A537JU36_9BACT</name>
<dbReference type="PRINTS" id="PR00081">
    <property type="entry name" value="GDHRDH"/>
</dbReference>
<dbReference type="InterPro" id="IPR002347">
    <property type="entry name" value="SDR_fam"/>
</dbReference>
<proteinExistence type="inferred from homology"/>
<evidence type="ECO:0000313" key="4">
    <source>
        <dbReference type="Proteomes" id="UP000318509"/>
    </source>
</evidence>
<dbReference type="Gene3D" id="3.40.50.720">
    <property type="entry name" value="NAD(P)-binding Rossmann-like Domain"/>
    <property type="match status" value="1"/>
</dbReference>
<dbReference type="PANTHER" id="PTHR42760:SF124">
    <property type="entry name" value="SHORT-CHAIN DEHYDROGENASE_REDUCTASE"/>
    <property type="match status" value="1"/>
</dbReference>
<dbReference type="FunFam" id="3.40.50.720:FF:000084">
    <property type="entry name" value="Short-chain dehydrogenase reductase"/>
    <property type="match status" value="1"/>
</dbReference>
<dbReference type="Pfam" id="PF13561">
    <property type="entry name" value="adh_short_C2"/>
    <property type="match status" value="1"/>
</dbReference>
<accession>A0A537JU36</accession>
<evidence type="ECO:0000256" key="1">
    <source>
        <dbReference type="ARBA" id="ARBA00006484"/>
    </source>
</evidence>
<dbReference type="PROSITE" id="PS00061">
    <property type="entry name" value="ADH_SHORT"/>
    <property type="match status" value="1"/>
</dbReference>
<protein>
    <submittedName>
        <fullName evidence="3">Glucose 1-dehydrogenase</fullName>
        <ecNumber evidence="3">1.1.1.47</ecNumber>
    </submittedName>
</protein>
<dbReference type="EMBL" id="VBAK01000168">
    <property type="protein sequence ID" value="TMI87053.1"/>
    <property type="molecule type" value="Genomic_DNA"/>
</dbReference>
<evidence type="ECO:0000313" key="3">
    <source>
        <dbReference type="EMBL" id="TMI87053.1"/>
    </source>
</evidence>
<dbReference type="Proteomes" id="UP000318509">
    <property type="component" value="Unassembled WGS sequence"/>
</dbReference>
<comment type="caution">
    <text evidence="3">The sequence shown here is derived from an EMBL/GenBank/DDBJ whole genome shotgun (WGS) entry which is preliminary data.</text>
</comment>
<sequence length="267" mass="28075">MSGRGADVGGRLEGKTAIVTGGSSGIGRASALRFAEEGARVVVADIRPDPREGGPPTHDVVRANGGQAEYVATDVTNPAAVDGLVQRAIRAFGGLHIIMTAAGNVGPTGDSRLVDIAEWDQHLALNLRATFLCVQRGLRHFAEQRYGKVVTVASNFGLVGVPQLTAYCAGKAAVIGMTRALAVEFGPLGLNINALCPGATRTAINVHFRADPEVQRVWQQMTPLRMADGQYIADPRDLANAALYLASDESRFMTGACLVVDGGWIAQ</sequence>
<dbReference type="PRINTS" id="PR00080">
    <property type="entry name" value="SDRFAMILY"/>
</dbReference>
<dbReference type="NCBIfam" id="NF005559">
    <property type="entry name" value="PRK07231.1"/>
    <property type="match status" value="1"/>
</dbReference>
<organism evidence="3 4">
    <name type="scientific">Candidatus Segetimicrobium genomatis</name>
    <dbReference type="NCBI Taxonomy" id="2569760"/>
    <lineage>
        <taxon>Bacteria</taxon>
        <taxon>Bacillati</taxon>
        <taxon>Candidatus Sysuimicrobiota</taxon>
        <taxon>Candidatus Sysuimicrobiia</taxon>
        <taxon>Candidatus Sysuimicrobiales</taxon>
        <taxon>Candidatus Segetimicrobiaceae</taxon>
        <taxon>Candidatus Segetimicrobium</taxon>
    </lineage>
</organism>
<reference evidence="3 4" key="1">
    <citation type="journal article" date="2019" name="Nat. Microbiol.">
        <title>Mediterranean grassland soil C-N compound turnover is dependent on rainfall and depth, and is mediated by genomically divergent microorganisms.</title>
        <authorList>
            <person name="Diamond S."/>
            <person name="Andeer P.F."/>
            <person name="Li Z."/>
            <person name="Crits-Christoph A."/>
            <person name="Burstein D."/>
            <person name="Anantharaman K."/>
            <person name="Lane K.R."/>
            <person name="Thomas B.C."/>
            <person name="Pan C."/>
            <person name="Northen T.R."/>
            <person name="Banfield J.F."/>
        </authorList>
    </citation>
    <scope>NUCLEOTIDE SEQUENCE [LARGE SCALE GENOMIC DNA]</scope>
    <source>
        <strain evidence="3">NP_3</strain>
    </source>
</reference>